<feature type="compositionally biased region" description="Polar residues" evidence="1">
    <location>
        <begin position="63"/>
        <end position="79"/>
    </location>
</feature>
<comment type="caution">
    <text evidence="2">The sequence shown here is derived from an EMBL/GenBank/DDBJ whole genome shotgun (WGS) entry which is preliminary data.</text>
</comment>
<dbReference type="Proteomes" id="UP000696280">
    <property type="component" value="Unassembled WGS sequence"/>
</dbReference>
<sequence>MSGFWSSFFNPESERHGHSSAAISGLYGVSSKRDNIRQPAAIQGLYRVPPHKNDMHNHDPEQNHSQQLSASRGPNTNVMPLTIKNIRKYNQKTPHNRYEYICDYVVACSDGSSDEGHEPLNDGDSGDHSCGRDTQG</sequence>
<dbReference type="AlphaFoldDB" id="A0A9N9KZ45"/>
<organism evidence="2 3">
    <name type="scientific">Hymenoscyphus fraxineus</name>
    <dbReference type="NCBI Taxonomy" id="746836"/>
    <lineage>
        <taxon>Eukaryota</taxon>
        <taxon>Fungi</taxon>
        <taxon>Dikarya</taxon>
        <taxon>Ascomycota</taxon>
        <taxon>Pezizomycotina</taxon>
        <taxon>Leotiomycetes</taxon>
        <taxon>Helotiales</taxon>
        <taxon>Helotiaceae</taxon>
        <taxon>Hymenoscyphus</taxon>
    </lineage>
</organism>
<accession>A0A9N9KZ45</accession>
<proteinExistence type="predicted"/>
<dbReference type="EMBL" id="CAJVRL010000057">
    <property type="protein sequence ID" value="CAG8954602.1"/>
    <property type="molecule type" value="Genomic_DNA"/>
</dbReference>
<feature type="compositionally biased region" description="Basic and acidic residues" evidence="1">
    <location>
        <begin position="114"/>
        <end position="136"/>
    </location>
</feature>
<feature type="region of interest" description="Disordered" evidence="1">
    <location>
        <begin position="47"/>
        <end position="79"/>
    </location>
</feature>
<gene>
    <name evidence="2" type="ORF">HYFRA_00004521</name>
</gene>
<feature type="region of interest" description="Disordered" evidence="1">
    <location>
        <begin position="111"/>
        <end position="136"/>
    </location>
</feature>
<feature type="compositionally biased region" description="Basic and acidic residues" evidence="1">
    <location>
        <begin position="51"/>
        <end position="62"/>
    </location>
</feature>
<reference evidence="2" key="1">
    <citation type="submission" date="2021-07" db="EMBL/GenBank/DDBJ databases">
        <authorList>
            <person name="Durling M."/>
        </authorList>
    </citation>
    <scope>NUCLEOTIDE SEQUENCE</scope>
</reference>
<evidence type="ECO:0000313" key="3">
    <source>
        <dbReference type="Proteomes" id="UP000696280"/>
    </source>
</evidence>
<protein>
    <submittedName>
        <fullName evidence="2">Uncharacterized protein</fullName>
    </submittedName>
</protein>
<name>A0A9N9KZ45_9HELO</name>
<evidence type="ECO:0000313" key="2">
    <source>
        <dbReference type="EMBL" id="CAG8954602.1"/>
    </source>
</evidence>
<evidence type="ECO:0000256" key="1">
    <source>
        <dbReference type="SAM" id="MobiDB-lite"/>
    </source>
</evidence>
<keyword evidence="3" id="KW-1185">Reference proteome</keyword>